<reference evidence="2 3" key="1">
    <citation type="journal article" date="2017" name="Infect. Genet. Evol.">
        <title>Comparative genome analysis of fish pathogen Flavobacterium columnare reveals extensive sequence diversity within the species.</title>
        <authorList>
            <person name="Kayansamruaj P."/>
            <person name="Dong H.T."/>
            <person name="Hirono I."/>
            <person name="Kondo H."/>
            <person name="Senapin S."/>
            <person name="Rodkhum C."/>
        </authorList>
    </citation>
    <scope>NUCLEOTIDE SEQUENCE [LARGE SCALE GENOMIC DNA]</scope>
    <source>
        <strain evidence="2 3">1215</strain>
    </source>
</reference>
<keyword evidence="1" id="KW-1133">Transmembrane helix</keyword>
<dbReference type="EMBL" id="MTCZ01000160">
    <property type="protein sequence ID" value="OWP83147.1"/>
    <property type="molecule type" value="Genomic_DNA"/>
</dbReference>
<evidence type="ECO:0000313" key="2">
    <source>
        <dbReference type="EMBL" id="OWP83147.1"/>
    </source>
</evidence>
<protein>
    <submittedName>
        <fullName evidence="2">Uncharacterized protein</fullName>
    </submittedName>
</protein>
<keyword evidence="1" id="KW-0812">Transmembrane</keyword>
<gene>
    <name evidence="2" type="ORF">BWK59_12095</name>
</gene>
<sequence>MATFPFFYIRYASLYIIAQPESQSIVKDLLEFVVVSFDKIELLDVILSLIVLVFMFFILLIAFSFLQLINKKLELRIIQIIRFILMEWF</sequence>
<dbReference type="Proteomes" id="UP000197768">
    <property type="component" value="Unassembled WGS sequence"/>
</dbReference>
<accession>A0A246GGA3</accession>
<proteinExistence type="predicted"/>
<name>A0A246GGA3_9FLAO</name>
<organism evidence="2 3">
    <name type="scientific">Flavobacterium davisii</name>
    <dbReference type="NCBI Taxonomy" id="2906077"/>
    <lineage>
        <taxon>Bacteria</taxon>
        <taxon>Pseudomonadati</taxon>
        <taxon>Bacteroidota</taxon>
        <taxon>Flavobacteriia</taxon>
        <taxon>Flavobacteriales</taxon>
        <taxon>Flavobacteriaceae</taxon>
        <taxon>Flavobacterium</taxon>
    </lineage>
</organism>
<evidence type="ECO:0000256" key="1">
    <source>
        <dbReference type="SAM" id="Phobius"/>
    </source>
</evidence>
<dbReference type="AlphaFoldDB" id="A0A246GGA3"/>
<feature type="transmembrane region" description="Helical" evidence="1">
    <location>
        <begin position="45"/>
        <end position="66"/>
    </location>
</feature>
<keyword evidence="1" id="KW-0472">Membrane</keyword>
<comment type="caution">
    <text evidence="2">The sequence shown here is derived from an EMBL/GenBank/DDBJ whole genome shotgun (WGS) entry which is preliminary data.</text>
</comment>
<evidence type="ECO:0000313" key="3">
    <source>
        <dbReference type="Proteomes" id="UP000197768"/>
    </source>
</evidence>